<dbReference type="EMBL" id="JAAECE010000001">
    <property type="protein sequence ID" value="KAF1806503.1"/>
    <property type="molecule type" value="Genomic_DNA"/>
</dbReference>
<feature type="domain" description="DUF7137" evidence="3">
    <location>
        <begin position="95"/>
        <end position="190"/>
    </location>
</feature>
<dbReference type="AlphaFoldDB" id="A0A8H4BS05"/>
<evidence type="ECO:0000313" key="5">
    <source>
        <dbReference type="Proteomes" id="UP000469890"/>
    </source>
</evidence>
<name>A0A8H4BS05_MUCCL</name>
<dbReference type="Pfam" id="PF23585">
    <property type="entry name" value="DUF7137"/>
    <property type="match status" value="1"/>
</dbReference>
<keyword evidence="2" id="KW-1133">Transmembrane helix</keyword>
<gene>
    <name evidence="4" type="ORF">FB192DRAFT_1350787</name>
</gene>
<keyword evidence="2" id="KW-0472">Membrane</keyword>
<dbReference type="PANTHER" id="PTHR42028:SF1">
    <property type="entry name" value="YALI0E30657P"/>
    <property type="match status" value="1"/>
</dbReference>
<evidence type="ECO:0000256" key="2">
    <source>
        <dbReference type="SAM" id="Phobius"/>
    </source>
</evidence>
<feature type="region of interest" description="Disordered" evidence="1">
    <location>
        <begin position="1"/>
        <end position="22"/>
    </location>
</feature>
<dbReference type="Proteomes" id="UP000469890">
    <property type="component" value="Unassembled WGS sequence"/>
</dbReference>
<feature type="transmembrane region" description="Helical" evidence="2">
    <location>
        <begin position="232"/>
        <end position="250"/>
    </location>
</feature>
<reference evidence="4 5" key="1">
    <citation type="submission" date="2019-09" db="EMBL/GenBank/DDBJ databases">
        <authorList>
            <consortium name="DOE Joint Genome Institute"/>
            <person name="Mondo S.J."/>
            <person name="Navarro-Mendoza M.I."/>
            <person name="Perez-Arques C."/>
            <person name="Panchal S."/>
            <person name="Nicolas F.E."/>
            <person name="Ganguly P."/>
            <person name="Pangilinan J."/>
            <person name="Grigoriev I."/>
            <person name="Heitman J."/>
            <person name="Sanya K."/>
            <person name="Garre V."/>
        </authorList>
    </citation>
    <scope>NUCLEOTIDE SEQUENCE [LARGE SCALE GENOMIC DNA]</scope>
    <source>
        <strain evidence="4 5">MU402</strain>
    </source>
</reference>
<dbReference type="PANTHER" id="PTHR42028">
    <property type="entry name" value="CHROMOSOME 1, WHOLE GENOME SHOTGUN SEQUENCE"/>
    <property type="match status" value="1"/>
</dbReference>
<evidence type="ECO:0000256" key="1">
    <source>
        <dbReference type="SAM" id="MobiDB-lite"/>
    </source>
</evidence>
<protein>
    <recommendedName>
        <fullName evidence="3">DUF7137 domain-containing protein</fullName>
    </recommendedName>
</protein>
<dbReference type="InterPro" id="IPR055561">
    <property type="entry name" value="DUF7137"/>
</dbReference>
<evidence type="ECO:0000259" key="3">
    <source>
        <dbReference type="Pfam" id="PF23585"/>
    </source>
</evidence>
<accession>A0A8H4BS05</accession>
<comment type="caution">
    <text evidence="4">The sequence shown here is derived from an EMBL/GenBank/DDBJ whole genome shotgun (WGS) entry which is preliminary data.</text>
</comment>
<evidence type="ECO:0000313" key="4">
    <source>
        <dbReference type="EMBL" id="KAF1806503.1"/>
    </source>
</evidence>
<proteinExistence type="predicted"/>
<sequence length="251" mass="28366">MRRPMMVMNSKHRKYPKRPVDLLSPTTTTAVALKNISALPTTGTFDHTNRPGTIEWKEPKLAYQPPKTDEEHDDSKDVVLGPMYRLPVDSDDAAGTQIDLRWTYANLKVRPEKITIEAVGPNKATWTVSVLEGTMTSATWDLRATPSYSPLIEGYYTLQVHDQRGQDSLPKPGWLLPDSKMKIALYKTTEGNNHVGEKIAPFECATCFNYVMKDFNVKVQAYANKNYANRSTLMTIILFSVDVFVMFGWIA</sequence>
<organism evidence="4 5">
    <name type="scientific">Mucor circinelloides f. lusitanicus</name>
    <name type="common">Mucor racemosus var. lusitanicus</name>
    <dbReference type="NCBI Taxonomy" id="29924"/>
    <lineage>
        <taxon>Eukaryota</taxon>
        <taxon>Fungi</taxon>
        <taxon>Fungi incertae sedis</taxon>
        <taxon>Mucoromycota</taxon>
        <taxon>Mucoromycotina</taxon>
        <taxon>Mucoromycetes</taxon>
        <taxon>Mucorales</taxon>
        <taxon>Mucorineae</taxon>
        <taxon>Mucoraceae</taxon>
        <taxon>Mucor</taxon>
    </lineage>
</organism>
<keyword evidence="2" id="KW-0812">Transmembrane</keyword>